<keyword evidence="2" id="KW-1185">Reference proteome</keyword>
<organism evidence="1 2">
    <name type="scientific">Terrimonas ginsenosidimutans</name>
    <dbReference type="NCBI Taxonomy" id="2908004"/>
    <lineage>
        <taxon>Bacteria</taxon>
        <taxon>Pseudomonadati</taxon>
        <taxon>Bacteroidota</taxon>
        <taxon>Chitinophagia</taxon>
        <taxon>Chitinophagales</taxon>
        <taxon>Chitinophagaceae</taxon>
        <taxon>Terrimonas</taxon>
    </lineage>
</organism>
<name>A0ABS9KL60_9BACT</name>
<protein>
    <submittedName>
        <fullName evidence="1">Uncharacterized protein</fullName>
    </submittedName>
</protein>
<dbReference type="RefSeq" id="WP_237868277.1">
    <property type="nucleotide sequence ID" value="NZ_JAKLTR010000001.1"/>
</dbReference>
<evidence type="ECO:0000313" key="1">
    <source>
        <dbReference type="EMBL" id="MCG2613052.1"/>
    </source>
</evidence>
<evidence type="ECO:0000313" key="2">
    <source>
        <dbReference type="Proteomes" id="UP001165367"/>
    </source>
</evidence>
<dbReference type="Proteomes" id="UP001165367">
    <property type="component" value="Unassembled WGS sequence"/>
</dbReference>
<comment type="caution">
    <text evidence="1">The sequence shown here is derived from an EMBL/GenBank/DDBJ whole genome shotgun (WGS) entry which is preliminary data.</text>
</comment>
<dbReference type="EMBL" id="JAKLTR010000001">
    <property type="protein sequence ID" value="MCG2613052.1"/>
    <property type="molecule type" value="Genomic_DNA"/>
</dbReference>
<reference evidence="1" key="1">
    <citation type="submission" date="2022-01" db="EMBL/GenBank/DDBJ databases">
        <authorList>
            <person name="Jo J.-H."/>
            <person name="Im W.-T."/>
        </authorList>
    </citation>
    <scope>NUCLEOTIDE SEQUENCE</scope>
    <source>
        <strain evidence="1">NA20</strain>
    </source>
</reference>
<gene>
    <name evidence="1" type="ORF">LZZ85_02135</name>
</gene>
<sequence>MPRIQQIFFIAIFSLTAAISSGQDSLFSVVNLCNRVQDVTVWLNVFSNDPAFANAKNAIEKAAIDKNEHGVMFGRDASGKMIHSGIVSEKTRNASSVNINFPGAFADMHNHPGNTAPSAGDIYNLIKVNRHHSAFDTRCAMLANGTIYAIVITDRQKADSFISKYPPEQTAGYSPRFPEKLFSEFAEIKSYLINIQEMDRMKADEIATAFILDKYNCGVDLFLYDGSKRFSRVVVREMISGNGNRFYQMELCAE</sequence>
<proteinExistence type="predicted"/>
<accession>A0ABS9KL60</accession>